<evidence type="ECO:0000256" key="2">
    <source>
        <dbReference type="ARBA" id="ARBA00007242"/>
    </source>
</evidence>
<evidence type="ECO:0000256" key="4">
    <source>
        <dbReference type="ARBA" id="ARBA00022692"/>
    </source>
</evidence>
<dbReference type="GO" id="GO:0005886">
    <property type="term" value="C:plasma membrane"/>
    <property type="evidence" value="ECO:0007669"/>
    <property type="project" value="UniProtKB-SubCell"/>
</dbReference>
<evidence type="ECO:0000256" key="7">
    <source>
        <dbReference type="ARBA" id="ARBA00023040"/>
    </source>
</evidence>
<keyword evidence="16" id="KW-1185">Reference proteome</keyword>
<dbReference type="InterPro" id="IPR000068">
    <property type="entry name" value="GPCR_3_Ca_sens_rcpt-rel"/>
</dbReference>
<dbReference type="Gene3D" id="2.10.50.30">
    <property type="entry name" value="GPCR, family 3, nine cysteines domain"/>
    <property type="match status" value="4"/>
</dbReference>
<dbReference type="FunFam" id="3.40.50.2300:FF:000067">
    <property type="entry name" value="Olfactory receptor C family, h1"/>
    <property type="match status" value="1"/>
</dbReference>
<dbReference type="FunFam" id="3.40.50.2300:FF:000016">
    <property type="entry name" value="Taste 1 receptor member 2"/>
    <property type="match status" value="3"/>
</dbReference>
<dbReference type="PRINTS" id="PR01535">
    <property type="entry name" value="VOMERONASL2R"/>
</dbReference>
<feature type="domain" description="G-protein coupled receptors family 3 profile" evidence="14">
    <location>
        <begin position="310"/>
        <end position="445"/>
    </location>
</feature>
<dbReference type="InterPro" id="IPR000337">
    <property type="entry name" value="GPCR_3"/>
</dbReference>
<accession>A0A315VFC3</accession>
<dbReference type="CDD" id="cd06364">
    <property type="entry name" value="PBP1_CaSR"/>
    <property type="match status" value="1"/>
</dbReference>
<dbReference type="FunFam" id="2.10.50.30:FF:000002">
    <property type="entry name" value="Vomeronasal 2 receptor, h1"/>
    <property type="match status" value="3"/>
</dbReference>
<protein>
    <recommendedName>
        <fullName evidence="14">G-protein coupled receptors family 3 profile domain-containing protein</fullName>
    </recommendedName>
</protein>
<dbReference type="FunFam" id="3.40.50.2300:FF:000125">
    <property type="entry name" value="Vomeronasal 2, receptor 88"/>
    <property type="match status" value="1"/>
</dbReference>
<dbReference type="InterPro" id="IPR004073">
    <property type="entry name" value="GPCR_3_vmron_rcpt_2"/>
</dbReference>
<dbReference type="InterPro" id="IPR001828">
    <property type="entry name" value="ANF_lig-bd_rcpt"/>
</dbReference>
<dbReference type="EMBL" id="NHOQ01001816">
    <property type="protein sequence ID" value="PWA22103.1"/>
    <property type="molecule type" value="Genomic_DNA"/>
</dbReference>
<keyword evidence="5" id="KW-0732">Signal</keyword>
<dbReference type="Gene3D" id="3.40.50.2300">
    <property type="match status" value="8"/>
</dbReference>
<evidence type="ECO:0000256" key="13">
    <source>
        <dbReference type="SAM" id="Phobius"/>
    </source>
</evidence>
<evidence type="ECO:0000256" key="6">
    <source>
        <dbReference type="ARBA" id="ARBA00022989"/>
    </source>
</evidence>
<dbReference type="FunFam" id="2.10.50.30:FF:000007">
    <property type="entry name" value="Vomeronasal 2, receptor 82"/>
    <property type="match status" value="1"/>
</dbReference>
<dbReference type="InterPro" id="IPR017978">
    <property type="entry name" value="GPCR_3_C"/>
</dbReference>
<gene>
    <name evidence="15" type="ORF">CCH79_00010357</name>
</gene>
<dbReference type="GO" id="GO:0004930">
    <property type="term" value="F:G protein-coupled receptor activity"/>
    <property type="evidence" value="ECO:0007669"/>
    <property type="project" value="UniProtKB-KW"/>
</dbReference>
<evidence type="ECO:0000313" key="15">
    <source>
        <dbReference type="EMBL" id="PWA22103.1"/>
    </source>
</evidence>
<keyword evidence="9" id="KW-0675">Receptor</keyword>
<feature type="region of interest" description="Disordered" evidence="12">
    <location>
        <begin position="2498"/>
        <end position="2536"/>
    </location>
</feature>
<name>A0A315VFC3_GAMAF</name>
<keyword evidence="10" id="KW-0325">Glycoprotein</keyword>
<keyword evidence="7" id="KW-0297">G-protein coupled receptor</keyword>
<evidence type="ECO:0000256" key="5">
    <source>
        <dbReference type="ARBA" id="ARBA00022729"/>
    </source>
</evidence>
<feature type="transmembrane region" description="Helical" evidence="13">
    <location>
        <begin position="425"/>
        <end position="443"/>
    </location>
</feature>
<dbReference type="FunFam" id="3.40.50.2300:FF:000475">
    <property type="entry name" value="Olfactory receptor C family, g2"/>
    <property type="match status" value="1"/>
</dbReference>
<dbReference type="InterPro" id="IPR038550">
    <property type="entry name" value="GPCR_3_9-Cys_sf"/>
</dbReference>
<comment type="subcellular location">
    <subcellularLocation>
        <location evidence="1">Cell membrane</location>
        <topology evidence="1">Multi-pass membrane protein</topology>
    </subcellularLocation>
</comment>
<dbReference type="InterPro" id="IPR011500">
    <property type="entry name" value="GPCR_3_9-Cys_dom"/>
</dbReference>
<keyword evidence="8 13" id="KW-0472">Membrane</keyword>
<sequence length="2536" mass="282026">MKQNVTGLQWMASEAWASAAVLQTPRLMPYLGGTLGIAIRRGDILGLRDFLLSTQPGNSSNNQNTLIRQFWEHTFQCRFAPPPADWLEAGGALCSGEEDLESTQTEFLDVSNLRPEYNIYKAVYALAHALDDMLQCQSGRGPFSGHSCASLQKLEAWQLLYYLEKVNFTIPFGDQVSFDENGDALPIYDIMNWLWLPDGGVQVLNVGVVKKTASGDEELILNEEKIFWNFNDNQPPRSVCSETCNPGTRMARKKGQPVCCFDCVPCSEGKISNKTNSVECFSCPEDFWSSPHRDHCILKTTEFLSYHEPLGVCLTTASMLGTCVCAWVLGIFIYHRSTPMVRANNSELSFLILVSLKLCFLCSLLFIGRPRLWTCQLRHAAFGISFVLCVSCILVKTMVVLAVFKASKPGGGTYLKWFGAVQQRGTVFALTCIQAAICTVYFLMNIYQFMIYSSLFFSESSFLSSSCKLLRTFYLNGLHKPGDVILGGLFEVHYSSVFPEQTFTSAPHQPSCEGFDTLGYRHAMTMAFAVEEINKNPRLLPNVTLGYSLYDNCATLSIGFSAALAMASGQEERFSIEESCSGTPPVVGIVGDPFSTFSIAASNVLGLYRLPMVSYFATCSCLSDRQRFPSFFRTIPSDAFQVRAMIQILKHFGWTWAGLLVSDDDYGLHVSRSFQTDLTRSGGGCLAYTEILPWGDNPREYKRIVDVMTKSTARVVIVFAHQMHMIQLMEQVVKQNVTGLQWIASEAWTLLEGLQISAFTPFLGGTLGIAVRRGEIPGLRDFLLRIHPDPHNNISENSLVRLFWEHTFQCKFPLPPAGSVEDAGAQCTGREDLNSVTTDLLNVSELRPEYNIYKAVYALAHALNDMLSCVPGRGPFSGNKCASLQTLELWQLMHYLERVNFTTLFGDQVTFDENGDALPIYDVMNWIRLPDGRIKVQSVGEVQRSASKEEELTMDEIKIFWNFESKKPPRSVCSDSCPPGTHMVRRKGEPLCCFYCVPCSEGRVSNKTDSLECFNCPEDFWSSPQRDHCIPKKTEFLSYQEPLGICLTVTSLLGMSLCAVVLGIFTYHRGTPIVNAVIQILKHFGWTWVGLLVTNDDYGFYVAQSFQSSLSQQDAACLAYVEVLPWDKKPGELKRIVNLIKTSTARVVIVFAHEIHTVRLIDEVVEQNVTGRQWIASEAWTSAAVLQIPRFIPFLGGTLGIAIRRGEIPGLRDFLLRTHPNKNNNHETNLVRQFWEHTFQCKFEPAEGEEDDKTQCTGDEDLEQVETEILDMSNLRPEYNVYKAVYALAHALDEMLHCEPGKGPFVDRTCASLQSLEPWQLLHYLQNVNFTTPFGDQVSFDENGDALPIYDVMNWVWLPDGGTKIHNVGEVKKSAFGREELVLNENLIFWNFESKQPPQSACSENCPPGTRMARKKGQPVCCFDCIPCSDGKISNGSRVKLGYQIHDSCASVPVAMHAAFHLSNGQDAVFETGHNCSSSGVVMAVVGESGSTPSISISRILGPFNIPLVSHFATCACLSDKDQYPTFFRTIPSDQFQADALAKLVKHFGWTWIGAIHSDSDYGNKGMASFLEVALREGICVEYIESFYRTDPTSKIRGVADAIRRSTAVVVVAFAAAGDMKFLLEELARNPPPPRQWIGSESWVTDPLLMSFSFCAGAIGVAIQQSVIPGLRDFLLDLSPSQVSGSPVLTEFWEDAFNCSLTQSATVKGKLCDGTEDLKSLNNLYTETSKFRITNMVYKAVYAIAHAVHNAVCQEKTSTAQCDKHIRLEPKQIFTELKKVNFSQNGYHVSFDAKGDPLAFYELVNWQKSESGVNELITVGYYDASLPKGQEFHIYRNLTWVEGRVQVPVSVCSESCPPGTRKVLQKGKPICCYDCIPCPEGEISNMTVVADSFNDDVERAIQSTDALNGAGVSAEAPLVKCSLQGSARLPAFSMDGDFVIGGAFFIHYQMHTLVNNYTTKPELPRCTGSFNARDLRFSRTMIFAIEEINNSTELLPGIRLGYQIYDTCSAVPVAVHVAFQLSNGQDPVIYKGENCSQSGVVVAAVGDSGSTPSISMSRIMGSFNIPLVSHFATCACLSDKHEYPTFFRTIPSDYYQAAALAKLVKHFGWTWIGAIHSDSDYGNYGIATFLETAGREGICVEYIESFDWTHPQNKIRRLADVVRRSTATVVVAFAAPGDLKILFEELAWQPGPPRQWIGSEAWITDPNLMRFSFCTGAIGVAIQKSVVPGLRDFLLNLSLSDVSASSVLTEFWEEAFNCSLTRASKLNKRVCDGTENLKTLKSPYTETSQLRVSNMVYKAVYAVAHAIHNVICEETNETTKCDKYIRLEPQQVLTELKKVNFSRNGYHVSFDVNGDPIAFYELVNWQKSERGVIEPVTVGYYDASLPRGEQFRINRNLTWLEDGAQVPVSVCSESCPPGTRKVLQKGKPICCYDCIPCPEGEISNITDCFLCPSEFWPNAEKNNCFPKPVEFLSFDEVLSIILAIFSLNASSQNSVSTEDAAASEGERSRRKSLSPGITDRWMATPMAPAQKPTLIK</sequence>
<evidence type="ECO:0000259" key="14">
    <source>
        <dbReference type="PROSITE" id="PS50259"/>
    </source>
</evidence>
<proteinExistence type="inferred from homology"/>
<dbReference type="Pfam" id="PF01094">
    <property type="entry name" value="ANF_receptor"/>
    <property type="match status" value="5"/>
</dbReference>
<comment type="similarity">
    <text evidence="2">Belongs to the G-protein coupled receptor 3 family.</text>
</comment>
<dbReference type="PANTHER" id="PTHR24061">
    <property type="entry name" value="CALCIUM-SENSING RECEPTOR-RELATED"/>
    <property type="match status" value="1"/>
</dbReference>
<keyword evidence="3" id="KW-1003">Cell membrane</keyword>
<organism evidence="15 16">
    <name type="scientific">Gambusia affinis</name>
    <name type="common">Western mosquitofish</name>
    <name type="synonym">Heterandria affinis</name>
    <dbReference type="NCBI Taxonomy" id="33528"/>
    <lineage>
        <taxon>Eukaryota</taxon>
        <taxon>Metazoa</taxon>
        <taxon>Chordata</taxon>
        <taxon>Craniata</taxon>
        <taxon>Vertebrata</taxon>
        <taxon>Euteleostomi</taxon>
        <taxon>Actinopterygii</taxon>
        <taxon>Neopterygii</taxon>
        <taxon>Teleostei</taxon>
        <taxon>Neoteleostei</taxon>
        <taxon>Acanthomorphata</taxon>
        <taxon>Ovalentaria</taxon>
        <taxon>Atherinomorphae</taxon>
        <taxon>Cyprinodontiformes</taxon>
        <taxon>Poeciliidae</taxon>
        <taxon>Poeciliinae</taxon>
        <taxon>Gambusia</taxon>
    </lineage>
</organism>
<keyword evidence="11" id="KW-0807">Transducer</keyword>
<keyword evidence="4 13" id="KW-0812">Transmembrane</keyword>
<dbReference type="InterPro" id="IPR028082">
    <property type="entry name" value="Peripla_BP_I"/>
</dbReference>
<evidence type="ECO:0000256" key="9">
    <source>
        <dbReference type="ARBA" id="ARBA00023170"/>
    </source>
</evidence>
<comment type="caution">
    <text evidence="15">The sequence shown here is derived from an EMBL/GenBank/DDBJ whole genome shotgun (WGS) entry which is preliminary data.</text>
</comment>
<dbReference type="SUPFAM" id="SSF53822">
    <property type="entry name" value="Periplasmic binding protein-like I"/>
    <property type="match status" value="5"/>
</dbReference>
<dbReference type="PRINTS" id="PR00248">
    <property type="entry name" value="GPCRMGR"/>
</dbReference>
<keyword evidence="6 13" id="KW-1133">Transmembrane helix</keyword>
<reference evidence="15 16" key="1">
    <citation type="journal article" date="2018" name="G3 (Bethesda)">
        <title>A High-Quality Reference Genome for the Invasive Mosquitofish Gambusia affinis Using a Chicago Library.</title>
        <authorList>
            <person name="Hoffberg S.L."/>
            <person name="Troendle N.J."/>
            <person name="Glenn T.C."/>
            <person name="Mahmud O."/>
            <person name="Louha S."/>
            <person name="Chalopin D."/>
            <person name="Bennetzen J.L."/>
            <person name="Mauricio R."/>
        </authorList>
    </citation>
    <scope>NUCLEOTIDE SEQUENCE [LARGE SCALE GENOMIC DNA]</scope>
    <source>
        <strain evidence="15">NE01/NJP1002.9</strain>
        <tissue evidence="15">Muscle</tissue>
    </source>
</reference>
<dbReference type="Pfam" id="PF07562">
    <property type="entry name" value="NCD3G"/>
    <property type="match status" value="5"/>
</dbReference>
<evidence type="ECO:0000256" key="10">
    <source>
        <dbReference type="ARBA" id="ARBA00023180"/>
    </source>
</evidence>
<evidence type="ECO:0000256" key="12">
    <source>
        <dbReference type="SAM" id="MobiDB-lite"/>
    </source>
</evidence>
<dbReference type="PROSITE" id="PS50259">
    <property type="entry name" value="G_PROTEIN_RECEP_F3_4"/>
    <property type="match status" value="1"/>
</dbReference>
<feature type="transmembrane region" description="Helical" evidence="13">
    <location>
        <begin position="348"/>
        <end position="368"/>
    </location>
</feature>
<evidence type="ECO:0000313" key="16">
    <source>
        <dbReference type="Proteomes" id="UP000250572"/>
    </source>
</evidence>
<evidence type="ECO:0000256" key="1">
    <source>
        <dbReference type="ARBA" id="ARBA00004651"/>
    </source>
</evidence>
<evidence type="ECO:0000256" key="8">
    <source>
        <dbReference type="ARBA" id="ARBA00023136"/>
    </source>
</evidence>
<dbReference type="Proteomes" id="UP000250572">
    <property type="component" value="Unassembled WGS sequence"/>
</dbReference>
<feature type="transmembrane region" description="Helical" evidence="13">
    <location>
        <begin position="317"/>
        <end position="336"/>
    </location>
</feature>
<feature type="transmembrane region" description="Helical" evidence="13">
    <location>
        <begin position="380"/>
        <end position="404"/>
    </location>
</feature>
<evidence type="ECO:0000256" key="3">
    <source>
        <dbReference type="ARBA" id="ARBA00022475"/>
    </source>
</evidence>
<evidence type="ECO:0000256" key="11">
    <source>
        <dbReference type="ARBA" id="ARBA00023224"/>
    </source>
</evidence>
<dbReference type="PANTHER" id="PTHR24061:SF418">
    <property type="entry name" value="C-FAMILY ODORANT RECEPTOR OLFCQ19-RELATED"/>
    <property type="match status" value="1"/>
</dbReference>
<dbReference type="SMART" id="SM01411">
    <property type="entry name" value="Ephrin_rec_like"/>
    <property type="match status" value="3"/>
</dbReference>
<dbReference type="Pfam" id="PF00003">
    <property type="entry name" value="7tm_3"/>
    <property type="match status" value="1"/>
</dbReference>